<feature type="compositionally biased region" description="Basic and acidic residues" evidence="1">
    <location>
        <begin position="137"/>
        <end position="146"/>
    </location>
</feature>
<organism evidence="3">
    <name type="scientific">Amphora coffeiformis</name>
    <dbReference type="NCBI Taxonomy" id="265554"/>
    <lineage>
        <taxon>Eukaryota</taxon>
        <taxon>Sar</taxon>
        <taxon>Stramenopiles</taxon>
        <taxon>Ochrophyta</taxon>
        <taxon>Bacillariophyta</taxon>
        <taxon>Bacillariophyceae</taxon>
        <taxon>Bacillariophycidae</taxon>
        <taxon>Thalassiophysales</taxon>
        <taxon>Catenulaceae</taxon>
        <taxon>Amphora</taxon>
    </lineage>
</organism>
<feature type="compositionally biased region" description="Low complexity" evidence="1">
    <location>
        <begin position="110"/>
        <end position="120"/>
    </location>
</feature>
<gene>
    <name evidence="3" type="ORF">ACOF00016_LOCUS5792</name>
    <name evidence="4" type="ORF">ACOF00016_LOCUS5793</name>
</gene>
<dbReference type="EMBL" id="HBIM01006805">
    <property type="protein sequence ID" value="CAE0408014.1"/>
    <property type="molecule type" value="Transcribed_RNA"/>
</dbReference>
<evidence type="ECO:0000256" key="1">
    <source>
        <dbReference type="SAM" id="MobiDB-lite"/>
    </source>
</evidence>
<sequence length="493" mass="54914">MYRNTQQLDRRRNNSSSNNHLSVLSLRHQSSSLSSSSSEGSLLPTVVAQEEGPTPVLEPQDSLSHGSNHHDDKKTRGNPSAALLLTRTVWRSILSLNPFGVRESGGGGSNNNNNIISSSSSRRRLPRYDIQTSVTGEDNHHHASVREEEDGGGDVQVIAISSKRRGRHISEDMDSSSYDSSAYDAVDMLEDQTSSEEVLLYEKGSNKPRHAWILRRKPTLPEIDVEAYMANREMSALQEKCNALTMIPLPMFCMYYIWACWWIPNTMMEELNEEVVHAAGTTTTTTWPAHWMGEPADCPSPNTWGLLSLPYFPPAPVLAVALGVTLHTPWSMLYHWKYAHQLPAGAPRMNHWSRRMDHAMMHLAAAMVAYGTSGCSWDYMVATGLFNADSAYRHFEHKVAPRRNKVRITLATLAYSMPLLRSGHAELFLEFWAVMGVCGWLFAAYPIGGWSHTAFHALLVITLFPLLQGASLTGAAQESVLMAAQCSVWNKSM</sequence>
<name>A0A6S8JI88_9STRA</name>
<keyword evidence="2" id="KW-0472">Membrane</keyword>
<evidence type="ECO:0000313" key="3">
    <source>
        <dbReference type="EMBL" id="CAE0408014.1"/>
    </source>
</evidence>
<feature type="transmembrane region" description="Helical" evidence="2">
    <location>
        <begin position="241"/>
        <end position="264"/>
    </location>
</feature>
<proteinExistence type="predicted"/>
<protein>
    <submittedName>
        <fullName evidence="3">Uncharacterized protein</fullName>
    </submittedName>
</protein>
<feature type="transmembrane region" description="Helical" evidence="2">
    <location>
        <begin position="311"/>
        <end position="330"/>
    </location>
</feature>
<dbReference type="EMBL" id="HBIM01006806">
    <property type="protein sequence ID" value="CAE0408015.1"/>
    <property type="molecule type" value="Transcribed_RNA"/>
</dbReference>
<keyword evidence="2" id="KW-1133">Transmembrane helix</keyword>
<feature type="region of interest" description="Disordered" evidence="1">
    <location>
        <begin position="52"/>
        <end position="79"/>
    </location>
</feature>
<reference evidence="3" key="1">
    <citation type="submission" date="2021-01" db="EMBL/GenBank/DDBJ databases">
        <authorList>
            <person name="Corre E."/>
            <person name="Pelletier E."/>
            <person name="Niang G."/>
            <person name="Scheremetjew M."/>
            <person name="Finn R."/>
            <person name="Kale V."/>
            <person name="Holt S."/>
            <person name="Cochrane G."/>
            <person name="Meng A."/>
            <person name="Brown T."/>
            <person name="Cohen L."/>
        </authorList>
    </citation>
    <scope>NUCLEOTIDE SEQUENCE</scope>
    <source>
        <strain evidence="3">CCMP127</strain>
    </source>
</reference>
<evidence type="ECO:0000313" key="4">
    <source>
        <dbReference type="EMBL" id="CAE0408015.1"/>
    </source>
</evidence>
<keyword evidence="2" id="KW-0812">Transmembrane</keyword>
<feature type="region of interest" description="Disordered" evidence="1">
    <location>
        <begin position="100"/>
        <end position="154"/>
    </location>
</feature>
<feature type="transmembrane region" description="Helical" evidence="2">
    <location>
        <begin position="427"/>
        <end position="448"/>
    </location>
</feature>
<accession>A0A6S8JI88</accession>
<dbReference type="AlphaFoldDB" id="A0A6S8JI88"/>
<feature type="transmembrane region" description="Helical" evidence="2">
    <location>
        <begin position="454"/>
        <end position="475"/>
    </location>
</feature>
<evidence type="ECO:0000256" key="2">
    <source>
        <dbReference type="SAM" id="Phobius"/>
    </source>
</evidence>